<reference evidence="3 4" key="1">
    <citation type="submission" date="2024-02" db="EMBL/GenBank/DDBJ databases">
        <title>De novo assembly and annotation of 12 fungi associated with fruit tree decline syndrome in Ontario, Canada.</title>
        <authorList>
            <person name="Sulman M."/>
            <person name="Ellouze W."/>
            <person name="Ilyukhin E."/>
        </authorList>
    </citation>
    <scope>NUCLEOTIDE SEQUENCE [LARGE SCALE GENOMIC DNA]</scope>
    <source>
        <strain evidence="3 4">M42-189</strain>
    </source>
</reference>
<feature type="compositionally biased region" description="Basic and acidic residues" evidence="1">
    <location>
        <begin position="160"/>
        <end position="169"/>
    </location>
</feature>
<feature type="compositionally biased region" description="Polar residues" evidence="1">
    <location>
        <begin position="175"/>
        <end position="191"/>
    </location>
</feature>
<evidence type="ECO:0000259" key="2">
    <source>
        <dbReference type="Pfam" id="PF22980"/>
    </source>
</evidence>
<organism evidence="3 4">
    <name type="scientific">Paraconiothyrium brasiliense</name>
    <dbReference type="NCBI Taxonomy" id="300254"/>
    <lineage>
        <taxon>Eukaryota</taxon>
        <taxon>Fungi</taxon>
        <taxon>Dikarya</taxon>
        <taxon>Ascomycota</taxon>
        <taxon>Pezizomycotina</taxon>
        <taxon>Dothideomycetes</taxon>
        <taxon>Pleosporomycetidae</taxon>
        <taxon>Pleosporales</taxon>
        <taxon>Massarineae</taxon>
        <taxon>Didymosphaeriaceae</taxon>
        <taxon>Paraconiothyrium</taxon>
    </lineage>
</organism>
<feature type="domain" description="Myb-like DNA-binding" evidence="2">
    <location>
        <begin position="60"/>
        <end position="105"/>
    </location>
</feature>
<name>A0ABR3R0Q3_9PLEO</name>
<comment type="caution">
    <text evidence="3">The sequence shown here is derived from an EMBL/GenBank/DDBJ whole genome shotgun (WGS) entry which is preliminary data.</text>
</comment>
<sequence>MPTEEENIQYLYLVLTHNGPPTINWPPISTALSLSAGATSKRWSRLKKALEEGKPAGKGSYELLWLCVKHSSRDKALDWKAIAAQCGTTTGAASKRYSRMKQAWEKDGSSDSPPATPKKAAAKTGKAATPKRKHVSDTETTFDAEEELESPKKRARKSKKSDVKIKAEPEGLLTQGDSSEYTAFQGFTSQGHDYEFQGFGDQGGEEDETFYESNEYTEAGVNKSEYL</sequence>
<evidence type="ECO:0000256" key="1">
    <source>
        <dbReference type="SAM" id="MobiDB-lite"/>
    </source>
</evidence>
<protein>
    <recommendedName>
        <fullName evidence="2">Myb-like DNA-binding domain-containing protein</fullName>
    </recommendedName>
</protein>
<feature type="region of interest" description="Disordered" evidence="1">
    <location>
        <begin position="91"/>
        <end position="227"/>
    </location>
</feature>
<proteinExistence type="predicted"/>
<feature type="compositionally biased region" description="Low complexity" evidence="1">
    <location>
        <begin position="117"/>
        <end position="128"/>
    </location>
</feature>
<gene>
    <name evidence="3" type="ORF">SLS60_008440</name>
</gene>
<accession>A0ABR3R0Q3</accession>
<evidence type="ECO:0000313" key="4">
    <source>
        <dbReference type="Proteomes" id="UP001521785"/>
    </source>
</evidence>
<dbReference type="Proteomes" id="UP001521785">
    <property type="component" value="Unassembled WGS sequence"/>
</dbReference>
<keyword evidence="4" id="KW-1185">Reference proteome</keyword>
<dbReference type="Pfam" id="PF22980">
    <property type="entry name" value="Myb_DNA-bind_8"/>
    <property type="match status" value="2"/>
</dbReference>
<evidence type="ECO:0000313" key="3">
    <source>
        <dbReference type="EMBL" id="KAL1597952.1"/>
    </source>
</evidence>
<feature type="domain" description="Myb-like DNA-binding" evidence="2">
    <location>
        <begin position="5"/>
        <end position="51"/>
    </location>
</feature>
<dbReference type="EMBL" id="JAKJXO020000012">
    <property type="protein sequence ID" value="KAL1597952.1"/>
    <property type="molecule type" value="Genomic_DNA"/>
</dbReference>
<dbReference type="InterPro" id="IPR054505">
    <property type="entry name" value="Myb_DNA-bind_8"/>
</dbReference>